<dbReference type="InterPro" id="IPR058649">
    <property type="entry name" value="CzcB_C"/>
</dbReference>
<dbReference type="InterPro" id="IPR051909">
    <property type="entry name" value="MFP_Cation_Efflux"/>
</dbReference>
<evidence type="ECO:0000259" key="6">
    <source>
        <dbReference type="Pfam" id="PF25975"/>
    </source>
</evidence>
<dbReference type="Gene3D" id="2.40.420.20">
    <property type="match status" value="1"/>
</dbReference>
<dbReference type="GO" id="GO:0015679">
    <property type="term" value="P:plasma membrane copper ion transport"/>
    <property type="evidence" value="ECO:0007669"/>
    <property type="project" value="TreeGrafter"/>
</dbReference>
<dbReference type="Pfam" id="PF25869">
    <property type="entry name" value="3HB_CusB"/>
    <property type="match status" value="1"/>
</dbReference>
<dbReference type="GO" id="GO:0030288">
    <property type="term" value="C:outer membrane-bounded periplasmic space"/>
    <property type="evidence" value="ECO:0007669"/>
    <property type="project" value="TreeGrafter"/>
</dbReference>
<evidence type="ECO:0000256" key="1">
    <source>
        <dbReference type="ARBA" id="ARBA00009477"/>
    </source>
</evidence>
<dbReference type="Pfam" id="PF25975">
    <property type="entry name" value="CzcB_C"/>
    <property type="match status" value="1"/>
</dbReference>
<dbReference type="Proteomes" id="UP000248014">
    <property type="component" value="Unassembled WGS sequence"/>
</dbReference>
<dbReference type="Pfam" id="PF25919">
    <property type="entry name" value="BSH_CusB"/>
    <property type="match status" value="1"/>
</dbReference>
<evidence type="ECO:0000259" key="3">
    <source>
        <dbReference type="Pfam" id="PF25869"/>
    </source>
</evidence>
<dbReference type="PANTHER" id="PTHR30097">
    <property type="entry name" value="CATION EFFLUX SYSTEM PROTEIN CUSB"/>
    <property type="match status" value="1"/>
</dbReference>
<dbReference type="RefSeq" id="WP_110300198.1">
    <property type="nucleotide sequence ID" value="NZ_QJJM01000018.1"/>
</dbReference>
<dbReference type="NCBIfam" id="TIGR01730">
    <property type="entry name" value="RND_mfp"/>
    <property type="match status" value="1"/>
</dbReference>
<gene>
    <name evidence="7" type="ORF">C7451_11816</name>
</gene>
<dbReference type="GO" id="GO:0046914">
    <property type="term" value="F:transition metal ion binding"/>
    <property type="evidence" value="ECO:0007669"/>
    <property type="project" value="TreeGrafter"/>
</dbReference>
<name>A0A2V3UQI1_9SPHN</name>
<dbReference type="PANTHER" id="PTHR30097:SF15">
    <property type="entry name" value="CATION EFFLUX SYSTEM PROTEIN CUSB"/>
    <property type="match status" value="1"/>
</dbReference>
<reference evidence="7 8" key="1">
    <citation type="submission" date="2018-05" db="EMBL/GenBank/DDBJ databases">
        <title>Genomic Encyclopedia of Type Strains, Phase IV (KMG-IV): sequencing the most valuable type-strain genomes for metagenomic binning, comparative biology and taxonomic classification.</title>
        <authorList>
            <person name="Goeker M."/>
        </authorList>
    </citation>
    <scope>NUCLEOTIDE SEQUENCE [LARGE SCALE GENOMIC DNA]</scope>
    <source>
        <strain evidence="7 8">DSM 3183</strain>
    </source>
</reference>
<keyword evidence="8" id="KW-1185">Reference proteome</keyword>
<feature type="domain" description="CusB-like barrel-sandwich hybrid" evidence="4">
    <location>
        <begin position="129"/>
        <end position="245"/>
    </location>
</feature>
<evidence type="ECO:0000259" key="5">
    <source>
        <dbReference type="Pfam" id="PF25954"/>
    </source>
</evidence>
<organism evidence="7 8">
    <name type="scientific">Blastomonas natatoria</name>
    <dbReference type="NCBI Taxonomy" id="34015"/>
    <lineage>
        <taxon>Bacteria</taxon>
        <taxon>Pseudomonadati</taxon>
        <taxon>Pseudomonadota</taxon>
        <taxon>Alphaproteobacteria</taxon>
        <taxon>Sphingomonadales</taxon>
        <taxon>Sphingomonadaceae</taxon>
        <taxon>Blastomonas</taxon>
    </lineage>
</organism>
<comment type="similarity">
    <text evidence="1">Belongs to the membrane fusion protein (MFP) (TC 8.A.1) family.</text>
</comment>
<dbReference type="InterPro" id="IPR006143">
    <property type="entry name" value="RND_pump_MFP"/>
</dbReference>
<dbReference type="InterPro" id="IPR058791">
    <property type="entry name" value="3HB_CusB"/>
</dbReference>
<dbReference type="SUPFAM" id="SSF111369">
    <property type="entry name" value="HlyD-like secretion proteins"/>
    <property type="match status" value="1"/>
</dbReference>
<keyword evidence="2" id="KW-0813">Transport</keyword>
<feature type="domain" description="CzcB-like C-terminal circularly permuted SH3-like" evidence="6">
    <location>
        <begin position="333"/>
        <end position="392"/>
    </location>
</feature>
<dbReference type="EMBL" id="QJJM01000018">
    <property type="protein sequence ID" value="PXW68293.1"/>
    <property type="molecule type" value="Genomic_DNA"/>
</dbReference>
<sequence>MTMNPKNTARWAAAFLTVASVAGVGGFWLGKRDPSQRSDTSAAQNGRKILYWYDPMVPTERYNNPNSLSSMGMKTIPKYADEVPDAGPGVRVDADARQSLGMRVATVTFGSLPSGLTVTGTIDFNQRDIAIVQSRSSGFVTRVYARAAGDVIGAGAPIADLQLPEWGGAQGEFLAVKRLGQEDLAHAARQRLKLMGMSDALINEVERTGRTNGTVTIRAPIAGAIQALDVREGMTVAAGQSLAQISGIRTVWLNAAVPEAQANLIRIGQGARIALSAFPGESFTGKVTAILPITQPDSRTMTVRIELANRGGRLRPGMFASVSFDGDNRSALLVPRDALIRTGARTLIMLALPDGRYRPAEVRTGRESGDKTEIVAGLSAGEKVVVSGQFLLDSEASLAGVSARPIGDKQ</sequence>
<dbReference type="Gene3D" id="2.40.50.100">
    <property type="match status" value="1"/>
</dbReference>
<feature type="domain" description="CusB-like three alpha-helical bundle" evidence="3">
    <location>
        <begin position="165"/>
        <end position="211"/>
    </location>
</feature>
<dbReference type="GO" id="GO:0016020">
    <property type="term" value="C:membrane"/>
    <property type="evidence" value="ECO:0007669"/>
    <property type="project" value="InterPro"/>
</dbReference>
<feature type="domain" description="CusB-like beta-barrel" evidence="5">
    <location>
        <begin position="250"/>
        <end position="326"/>
    </location>
</feature>
<evidence type="ECO:0000259" key="4">
    <source>
        <dbReference type="Pfam" id="PF25919"/>
    </source>
</evidence>
<evidence type="ECO:0000256" key="2">
    <source>
        <dbReference type="ARBA" id="ARBA00022448"/>
    </source>
</evidence>
<dbReference type="GO" id="GO:0060003">
    <property type="term" value="P:copper ion export"/>
    <property type="evidence" value="ECO:0007669"/>
    <property type="project" value="TreeGrafter"/>
</dbReference>
<protein>
    <submittedName>
        <fullName evidence="7">Cu(I)/Ag(I) efflux system membrane fusion protein</fullName>
    </submittedName>
</protein>
<dbReference type="Pfam" id="PF25954">
    <property type="entry name" value="Beta-barrel_RND_2"/>
    <property type="match status" value="1"/>
</dbReference>
<dbReference type="GO" id="GO:0022857">
    <property type="term" value="F:transmembrane transporter activity"/>
    <property type="evidence" value="ECO:0007669"/>
    <property type="project" value="InterPro"/>
</dbReference>
<comment type="caution">
    <text evidence="7">The sequence shown here is derived from an EMBL/GenBank/DDBJ whole genome shotgun (WGS) entry which is preliminary data.</text>
</comment>
<dbReference type="Gene3D" id="6.10.140.730">
    <property type="match status" value="1"/>
</dbReference>
<evidence type="ECO:0000313" key="8">
    <source>
        <dbReference type="Proteomes" id="UP000248014"/>
    </source>
</evidence>
<evidence type="ECO:0000313" key="7">
    <source>
        <dbReference type="EMBL" id="PXW68293.1"/>
    </source>
</evidence>
<dbReference type="InterPro" id="IPR058792">
    <property type="entry name" value="Beta-barrel_RND_2"/>
</dbReference>
<dbReference type="InterPro" id="IPR058790">
    <property type="entry name" value="BSH_CusB"/>
</dbReference>
<dbReference type="OrthoDB" id="9806939at2"/>
<dbReference type="FunFam" id="2.40.30.170:FF:000010">
    <property type="entry name" value="Efflux RND transporter periplasmic adaptor subunit"/>
    <property type="match status" value="1"/>
</dbReference>
<dbReference type="AlphaFoldDB" id="A0A2V3UQI1"/>
<dbReference type="Gene3D" id="2.40.30.170">
    <property type="match status" value="1"/>
</dbReference>
<proteinExistence type="inferred from homology"/>
<accession>A0A2V3UQI1</accession>